<sequence length="315" mass="34804">MPSIDSGYYFLTVLVPVRCAWANGEENERAAPIIELRKTLAQMPTAMQTPHSHNSGEISAFSKSTRTHFARFAVIDRLGYNGYEAADPVFETVGLAKPSLARTELSSPYLLFAAEFDAPSGSRNYDLAVYLRELWDVMEEDLLDIFSNCVAFDRDTITTAADFIEYIKKCELETTMPFNFYWAEPPKNLPSLTIKGLAAGGVFTGAVMAMVFYALFAQVGTYVAIIAAVIAFLGGAIGFVAMRFKKYGDRPFPAPPDGDLMSVLKGLHLQNTFGQFVVDNQGSDVADLHKAFGHYLDENQPQKPDPHHPAGEVYR</sequence>
<feature type="transmembrane region" description="Helical" evidence="1">
    <location>
        <begin position="222"/>
        <end position="242"/>
    </location>
</feature>
<keyword evidence="3" id="KW-1185">Reference proteome</keyword>
<reference evidence="2 3" key="1">
    <citation type="submission" date="2014-04" db="EMBL/GenBank/DDBJ databases">
        <title>A comprehensive comparison of genomes of Erythrobacter spp. strains.</title>
        <authorList>
            <person name="Zheng Q."/>
        </authorList>
    </citation>
    <scope>NUCLEOTIDE SEQUENCE [LARGE SCALE GENOMIC DNA]</scope>
    <source>
        <strain evidence="2 3">DSM 6997</strain>
    </source>
</reference>
<accession>A0A074MY99</accession>
<keyword evidence="1" id="KW-1133">Transmembrane helix</keyword>
<dbReference type="EMBL" id="JMIW01000003">
    <property type="protein sequence ID" value="KEO90577.1"/>
    <property type="molecule type" value="Genomic_DNA"/>
</dbReference>
<evidence type="ECO:0000256" key="1">
    <source>
        <dbReference type="SAM" id="Phobius"/>
    </source>
</evidence>
<name>A0A074MY99_ERYLO</name>
<dbReference type="RefSeq" id="WP_034960019.1">
    <property type="nucleotide sequence ID" value="NZ_JMIW01000003.1"/>
</dbReference>
<dbReference type="Proteomes" id="UP000027647">
    <property type="component" value="Unassembled WGS sequence"/>
</dbReference>
<keyword evidence="1" id="KW-0812">Transmembrane</keyword>
<dbReference type="eggNOG" id="ENOG502ZAQB">
    <property type="taxonomic scope" value="Bacteria"/>
</dbReference>
<evidence type="ECO:0000313" key="2">
    <source>
        <dbReference type="EMBL" id="KEO90577.1"/>
    </source>
</evidence>
<gene>
    <name evidence="2" type="ORF">EH31_10850</name>
</gene>
<keyword evidence="1" id="KW-0472">Membrane</keyword>
<comment type="caution">
    <text evidence="2">The sequence shown here is derived from an EMBL/GenBank/DDBJ whole genome shotgun (WGS) entry which is preliminary data.</text>
</comment>
<organism evidence="2 3">
    <name type="scientific">Erythrobacter longus</name>
    <dbReference type="NCBI Taxonomy" id="1044"/>
    <lineage>
        <taxon>Bacteria</taxon>
        <taxon>Pseudomonadati</taxon>
        <taxon>Pseudomonadota</taxon>
        <taxon>Alphaproteobacteria</taxon>
        <taxon>Sphingomonadales</taxon>
        <taxon>Erythrobacteraceae</taxon>
        <taxon>Erythrobacter/Porphyrobacter group</taxon>
        <taxon>Erythrobacter</taxon>
    </lineage>
</organism>
<protein>
    <submittedName>
        <fullName evidence="2">Uncharacterized protein</fullName>
    </submittedName>
</protein>
<dbReference type="STRING" id="1044.EH31_10850"/>
<dbReference type="OrthoDB" id="5892745at2"/>
<dbReference type="AlphaFoldDB" id="A0A074MY99"/>
<evidence type="ECO:0000313" key="3">
    <source>
        <dbReference type="Proteomes" id="UP000027647"/>
    </source>
</evidence>
<feature type="transmembrane region" description="Helical" evidence="1">
    <location>
        <begin position="197"/>
        <end position="216"/>
    </location>
</feature>
<proteinExistence type="predicted"/>